<dbReference type="GO" id="GO:0005763">
    <property type="term" value="C:mitochondrial small ribosomal subunit"/>
    <property type="evidence" value="ECO:0000318"/>
    <property type="project" value="GO_Central"/>
</dbReference>
<comment type="subcellular location">
    <subcellularLocation>
        <location evidence="1">Mitochondrion</location>
    </subcellularLocation>
</comment>
<dbReference type="GO" id="GO:0005840">
    <property type="term" value="C:ribosome"/>
    <property type="evidence" value="ECO:0000318"/>
    <property type="project" value="GO_Central"/>
</dbReference>
<dbReference type="InterPro" id="IPR036823">
    <property type="entry name" value="Ribosomal_uS7_dom_sf"/>
</dbReference>
<evidence type="ECO:0000313" key="9">
    <source>
        <dbReference type="EMBL" id="AAS50919.2"/>
    </source>
</evidence>
<dbReference type="RefSeq" id="NP_983095.2">
    <property type="nucleotide sequence ID" value="NM_208448.2"/>
</dbReference>
<dbReference type="OMA" id="HVTNMIM"/>
<reference evidence="10" key="2">
    <citation type="journal article" date="2013" name="G3 (Bethesda)">
        <title>Genomes of Ashbya fungi isolated from insects reveal four mating-type loci, numerous translocations, lack of transposons, and distinct gene duplications.</title>
        <authorList>
            <person name="Dietrich F.S."/>
            <person name="Voegeli S."/>
            <person name="Kuo S."/>
            <person name="Philippsen P."/>
        </authorList>
    </citation>
    <scope>GENOME REANNOTATION</scope>
    <source>
        <strain evidence="10">ATCC 10895 / CBS 109.51 / FGSC 9923 / NRRL Y-1056</strain>
    </source>
</reference>
<dbReference type="STRING" id="284811.Q75D76"/>
<name>Q75D76_EREGS</name>
<dbReference type="GeneID" id="4619205"/>
<dbReference type="PANTHER" id="PTHR11205">
    <property type="entry name" value="RIBOSOMAL PROTEIN S7"/>
    <property type="match status" value="1"/>
</dbReference>
<proteinExistence type="inferred from homology"/>
<dbReference type="InterPro" id="IPR023798">
    <property type="entry name" value="Ribosomal_uS7_dom"/>
</dbReference>
<dbReference type="GO" id="GO:0019843">
    <property type="term" value="F:rRNA binding"/>
    <property type="evidence" value="ECO:0000318"/>
    <property type="project" value="GO_Central"/>
</dbReference>
<evidence type="ECO:0000256" key="1">
    <source>
        <dbReference type="ARBA" id="ARBA00004173"/>
    </source>
</evidence>
<dbReference type="InterPro" id="IPR047988">
    <property type="entry name" value="Ribosomal_uS7m_fungi"/>
</dbReference>
<sequence length="289" mass="31947">MLKNFLLVNSPTSSTAELRGMFGLRRWIAGSAWRAAGAARPAMPRATPALRPAAVAQRRAQTTAAGGNAARAADTAAVDEADKQADEWLAALDELEAEFSATEYQPEVSLAGEGQKLDLLEEAARARRAFQPTAEQQAEWERLQQVPLPPRRDEVIEHVTNMLMRHGKKEKARKQLARALYVVFCATRQDPVVQLRRALDELAPLMVVKTFKTGVAKAAVIPVPLNQRQRQRLAWRWIVEGSEKRSSSDFAVRLGEELVAVLSGRGSGLSKRDAMHKTAIAHRAYIKLK</sequence>
<dbReference type="HOGENOM" id="CLU_049057_2_1_1"/>
<dbReference type="GO" id="GO:0006412">
    <property type="term" value="P:translation"/>
    <property type="evidence" value="ECO:0000318"/>
    <property type="project" value="GO_Central"/>
</dbReference>
<evidence type="ECO:0000259" key="8">
    <source>
        <dbReference type="Pfam" id="PF00177"/>
    </source>
</evidence>
<reference evidence="9 10" key="1">
    <citation type="journal article" date="2004" name="Science">
        <title>The Ashbya gossypii genome as a tool for mapping the ancient Saccharomyces cerevisiae genome.</title>
        <authorList>
            <person name="Dietrich F.S."/>
            <person name="Voegeli S."/>
            <person name="Brachat S."/>
            <person name="Lerch A."/>
            <person name="Gates K."/>
            <person name="Steiner S."/>
            <person name="Mohr C."/>
            <person name="Pohlmann R."/>
            <person name="Luedi P."/>
            <person name="Choi S."/>
            <person name="Wing R.A."/>
            <person name="Flavier A."/>
            <person name="Gaffney T.D."/>
            <person name="Philippsen P."/>
        </authorList>
    </citation>
    <scope>NUCLEOTIDE SEQUENCE [LARGE SCALE GENOMIC DNA]</scope>
    <source>
        <strain evidence="10">ATCC 10895 / CBS 109.51 / FGSC 9923 / NRRL Y-1056</strain>
    </source>
</reference>
<dbReference type="SUPFAM" id="SSF47973">
    <property type="entry name" value="Ribosomal protein S7"/>
    <property type="match status" value="1"/>
</dbReference>
<dbReference type="InterPro" id="IPR000235">
    <property type="entry name" value="Ribosomal_uS7"/>
</dbReference>
<evidence type="ECO:0000313" key="10">
    <source>
        <dbReference type="Proteomes" id="UP000000591"/>
    </source>
</evidence>
<organism evidence="9 10">
    <name type="scientific">Eremothecium gossypii (strain ATCC 10895 / CBS 109.51 / FGSC 9923 / NRRL Y-1056)</name>
    <name type="common">Yeast</name>
    <name type="synonym">Ashbya gossypii</name>
    <dbReference type="NCBI Taxonomy" id="284811"/>
    <lineage>
        <taxon>Eukaryota</taxon>
        <taxon>Fungi</taxon>
        <taxon>Dikarya</taxon>
        <taxon>Ascomycota</taxon>
        <taxon>Saccharomycotina</taxon>
        <taxon>Saccharomycetes</taxon>
        <taxon>Saccharomycetales</taxon>
        <taxon>Saccharomycetaceae</taxon>
        <taxon>Eremothecium</taxon>
    </lineage>
</organism>
<evidence type="ECO:0000256" key="4">
    <source>
        <dbReference type="ARBA" id="ARBA00023128"/>
    </source>
</evidence>
<dbReference type="EMBL" id="AE016815">
    <property type="protein sequence ID" value="AAS50919.2"/>
    <property type="molecule type" value="Genomic_DNA"/>
</dbReference>
<keyword evidence="10" id="KW-1185">Reference proteome</keyword>
<dbReference type="InParanoid" id="Q75D76"/>
<dbReference type="OrthoDB" id="9972728at2759"/>
<keyword evidence="5" id="KW-0687">Ribonucleoprotein</keyword>
<comment type="function">
    <text evidence="6">Component of the mitochondrial ribosome (mitoribosome), a dedicated translation machinery responsible for the synthesis of mitochondrial genome-encoded proteins, including at least some of the essential transmembrane subunits of the mitochondrial respiratory chain. The mitoribosomes are attached to the mitochondrial inner membrane and translation products are cotranslationally integrated into the membrane.</text>
</comment>
<gene>
    <name evidence="9" type="ORF">AGOS_ABR148W</name>
</gene>
<evidence type="ECO:0000256" key="3">
    <source>
        <dbReference type="ARBA" id="ARBA00022980"/>
    </source>
</evidence>
<dbReference type="FunFam" id="1.10.455.10:FF:000006">
    <property type="entry name" value="37S ribosomal protein S7, mitochondrial"/>
    <property type="match status" value="1"/>
</dbReference>
<evidence type="ECO:0000256" key="6">
    <source>
        <dbReference type="ARBA" id="ARBA00037226"/>
    </source>
</evidence>
<dbReference type="Gene3D" id="1.10.455.10">
    <property type="entry name" value="Ribosomal protein S7 domain"/>
    <property type="match status" value="1"/>
</dbReference>
<feature type="domain" description="Small ribosomal subunit protein uS7" evidence="8">
    <location>
        <begin position="139"/>
        <end position="283"/>
    </location>
</feature>
<dbReference type="eggNOG" id="KOG3291">
    <property type="taxonomic scope" value="Eukaryota"/>
</dbReference>
<accession>Q75D76</accession>
<dbReference type="Proteomes" id="UP000000591">
    <property type="component" value="Chromosome II"/>
</dbReference>
<evidence type="ECO:0000256" key="7">
    <source>
        <dbReference type="ARBA" id="ARBA00039306"/>
    </source>
</evidence>
<dbReference type="GO" id="GO:0003735">
    <property type="term" value="F:structural constituent of ribosome"/>
    <property type="evidence" value="ECO:0000318"/>
    <property type="project" value="GO_Central"/>
</dbReference>
<evidence type="ECO:0000256" key="5">
    <source>
        <dbReference type="ARBA" id="ARBA00023274"/>
    </source>
</evidence>
<keyword evidence="3" id="KW-0689">Ribosomal protein</keyword>
<dbReference type="GO" id="GO:0003729">
    <property type="term" value="F:mRNA binding"/>
    <property type="evidence" value="ECO:0000318"/>
    <property type="project" value="GO_Central"/>
</dbReference>
<dbReference type="FunCoup" id="Q75D76">
    <property type="interactions" value="297"/>
</dbReference>
<evidence type="ECO:0000256" key="2">
    <source>
        <dbReference type="ARBA" id="ARBA00007151"/>
    </source>
</evidence>
<keyword evidence="4" id="KW-0496">Mitochondrion</keyword>
<dbReference type="KEGG" id="ago:AGOS_ABR148W"/>
<protein>
    <recommendedName>
        <fullName evidence="7">Small ribosomal subunit protein uS7m</fullName>
    </recommendedName>
</protein>
<dbReference type="AlphaFoldDB" id="Q75D76"/>
<comment type="similarity">
    <text evidence="2">Belongs to the universal ribosomal protein uS7 family.</text>
</comment>
<dbReference type="Pfam" id="PF00177">
    <property type="entry name" value="Ribosomal_S7"/>
    <property type="match status" value="1"/>
</dbReference>
<dbReference type="CDD" id="cd14868">
    <property type="entry name" value="uS7_Mitochondria_Fungi"/>
    <property type="match status" value="1"/>
</dbReference>